<dbReference type="Ensembl" id="ENSEBUT00000019478.1">
    <property type="protein sequence ID" value="ENSEBUP00000018902.1"/>
    <property type="gene ID" value="ENSEBUG00000011793.1"/>
</dbReference>
<dbReference type="Ensembl" id="ENSEBUT00000019487.1">
    <property type="protein sequence ID" value="ENSEBUP00000018910.1"/>
    <property type="gene ID" value="ENSEBUG00000011793.1"/>
</dbReference>
<reference evidence="6" key="1">
    <citation type="submission" date="2025-05" db="UniProtKB">
        <authorList>
            <consortium name="Ensembl"/>
        </authorList>
    </citation>
    <scope>IDENTIFICATION</scope>
</reference>
<dbReference type="PANTHER" id="PTHR19282:SF515">
    <property type="entry name" value="TETRASPANIN"/>
    <property type="match status" value="1"/>
</dbReference>
<protein>
    <submittedName>
        <fullName evidence="6">Uncharacterized protein</fullName>
    </submittedName>
</protein>
<dbReference type="AlphaFoldDB" id="A0A8C4QQS6"/>
<evidence type="ECO:0000256" key="4">
    <source>
        <dbReference type="ARBA" id="ARBA00023136"/>
    </source>
</evidence>
<organism evidence="6 7">
    <name type="scientific">Eptatretus burgeri</name>
    <name type="common">Inshore hagfish</name>
    <dbReference type="NCBI Taxonomy" id="7764"/>
    <lineage>
        <taxon>Eukaryota</taxon>
        <taxon>Metazoa</taxon>
        <taxon>Chordata</taxon>
        <taxon>Craniata</taxon>
        <taxon>Vertebrata</taxon>
        <taxon>Cyclostomata</taxon>
        <taxon>Myxini</taxon>
        <taxon>Myxiniformes</taxon>
        <taxon>Myxinidae</taxon>
        <taxon>Eptatretinae</taxon>
        <taxon>Eptatretus</taxon>
    </lineage>
</organism>
<dbReference type="OMA" id="MAGFIFK"/>
<dbReference type="Pfam" id="PF00335">
    <property type="entry name" value="Tetraspanin"/>
    <property type="match status" value="1"/>
</dbReference>
<feature type="transmembrane region" description="Helical" evidence="5">
    <location>
        <begin position="85"/>
        <end position="110"/>
    </location>
</feature>
<feature type="transmembrane region" description="Helical" evidence="5">
    <location>
        <begin position="16"/>
        <end position="38"/>
    </location>
</feature>
<evidence type="ECO:0000256" key="2">
    <source>
        <dbReference type="ARBA" id="ARBA00022692"/>
    </source>
</evidence>
<keyword evidence="3 5" id="KW-1133">Transmembrane helix</keyword>
<keyword evidence="2 5" id="KW-0812">Transmembrane</keyword>
<keyword evidence="7" id="KW-1185">Reference proteome</keyword>
<comment type="subcellular location">
    <subcellularLocation>
        <location evidence="1">Membrane</location>
        <topology evidence="1">Multi-pass membrane protein</topology>
    </subcellularLocation>
</comment>
<name>A0A8C4QQS6_EPTBU</name>
<evidence type="ECO:0000313" key="7">
    <source>
        <dbReference type="Proteomes" id="UP000694388"/>
    </source>
</evidence>
<dbReference type="PANTHER" id="PTHR19282">
    <property type="entry name" value="TETRASPANIN"/>
    <property type="match status" value="1"/>
</dbReference>
<evidence type="ECO:0000313" key="6">
    <source>
        <dbReference type="Ensembl" id="ENSEBUP00000018910.1"/>
    </source>
</evidence>
<keyword evidence="4 5" id="KW-0472">Membrane</keyword>
<evidence type="ECO:0000256" key="3">
    <source>
        <dbReference type="ARBA" id="ARBA00022989"/>
    </source>
</evidence>
<dbReference type="PRINTS" id="PR00259">
    <property type="entry name" value="TMFOUR"/>
</dbReference>
<dbReference type="InterPro" id="IPR018499">
    <property type="entry name" value="Tetraspanin/Peripherin"/>
</dbReference>
<dbReference type="GO" id="GO:0005886">
    <property type="term" value="C:plasma membrane"/>
    <property type="evidence" value="ECO:0007669"/>
    <property type="project" value="TreeGrafter"/>
</dbReference>
<accession>A0A8C4QQS6</accession>
<dbReference type="Proteomes" id="UP000694388">
    <property type="component" value="Unplaced"/>
</dbReference>
<sequence>MLVHNTSKMVHLTIKYILFFLSFSLWVISVLFIAVGVYARVEKTIEGSASRLISDPAVVVIVVGAMMFAVNFCGCLGSLRENITLLHLYAGVLVVIFLLQCVAGMAGFIFKSKVCRPVTLILLLPDSVDNETV</sequence>
<feature type="transmembrane region" description="Helical" evidence="5">
    <location>
        <begin position="58"/>
        <end position="79"/>
    </location>
</feature>
<proteinExistence type="predicted"/>
<evidence type="ECO:0000256" key="5">
    <source>
        <dbReference type="SAM" id="Phobius"/>
    </source>
</evidence>
<dbReference type="GeneTree" id="ENSGT00940000159484"/>
<evidence type="ECO:0000256" key="1">
    <source>
        <dbReference type="ARBA" id="ARBA00004141"/>
    </source>
</evidence>